<gene>
    <name evidence="2 3" type="primary">rsfS</name>
    <name evidence="3" type="ORF">V5R04_09495</name>
</gene>
<evidence type="ECO:0000313" key="3">
    <source>
        <dbReference type="EMBL" id="XBH20479.1"/>
    </source>
</evidence>
<proteinExistence type="inferred from homology"/>
<dbReference type="GO" id="GO:0043023">
    <property type="term" value="F:ribosomal large subunit binding"/>
    <property type="evidence" value="ECO:0007669"/>
    <property type="project" value="TreeGrafter"/>
</dbReference>
<dbReference type="PANTHER" id="PTHR21043:SF0">
    <property type="entry name" value="MITOCHONDRIAL ASSEMBLY OF RIBOSOMAL LARGE SUBUNIT PROTEIN 1"/>
    <property type="match status" value="1"/>
</dbReference>
<dbReference type="NCBIfam" id="TIGR00090">
    <property type="entry name" value="rsfS_iojap_ybeB"/>
    <property type="match status" value="1"/>
</dbReference>
<dbReference type="GO" id="GO:0090071">
    <property type="term" value="P:negative regulation of ribosome biogenesis"/>
    <property type="evidence" value="ECO:0007669"/>
    <property type="project" value="UniProtKB-UniRule"/>
</dbReference>
<dbReference type="HAMAP" id="MF_01477">
    <property type="entry name" value="Iojap_RsfS"/>
    <property type="match status" value="1"/>
</dbReference>
<comment type="similarity">
    <text evidence="1 2">Belongs to the Iojap/RsfS family.</text>
</comment>
<dbReference type="GO" id="GO:0005737">
    <property type="term" value="C:cytoplasm"/>
    <property type="evidence" value="ECO:0007669"/>
    <property type="project" value="UniProtKB-SubCell"/>
</dbReference>
<dbReference type="PANTHER" id="PTHR21043">
    <property type="entry name" value="IOJAP SUPERFAMILY ORTHOLOG"/>
    <property type="match status" value="1"/>
</dbReference>
<dbReference type="InterPro" id="IPR043519">
    <property type="entry name" value="NT_sf"/>
</dbReference>
<sequence length="153" mass="16662">MAATDHAIELAITAARAASERKAAEIIAIDVSEQLVLTDVFLIASGNNERQVGAIVDAVEEAMFKAGAKVLRREGKTAGRWVLIDFGDVVVHVQHAEDREFYALEKLWGDCPVVELPEDARGGDGSAAPEYEVDEYGFPLLNQADYLEDSDIE</sequence>
<reference evidence="3" key="1">
    <citation type="submission" date="2024-02" db="EMBL/GenBank/DDBJ databases">
        <title>Tomenella chthoni gen. nov. sp. nov., a member of the family Jonesiaceae isolated from bat guano.</title>
        <authorList>
            <person name="Miller S.L."/>
            <person name="King J."/>
            <person name="Sankaranarayanan K."/>
            <person name="Lawson P.A."/>
        </authorList>
    </citation>
    <scope>NUCLEOTIDE SEQUENCE</scope>
    <source>
        <strain evidence="3">BS-20</strain>
    </source>
</reference>
<dbReference type="EMBL" id="CP146203">
    <property type="protein sequence ID" value="XBH20479.1"/>
    <property type="molecule type" value="Genomic_DNA"/>
</dbReference>
<organism evidence="3">
    <name type="scientific">Jonesiaceae bacterium BS-20</name>
    <dbReference type="NCBI Taxonomy" id="3120821"/>
    <lineage>
        <taxon>Bacteria</taxon>
        <taxon>Bacillati</taxon>
        <taxon>Actinomycetota</taxon>
        <taxon>Actinomycetes</taxon>
        <taxon>Micrococcales</taxon>
        <taxon>Jonesiaceae</taxon>
    </lineage>
</organism>
<dbReference type="Gene3D" id="3.30.460.10">
    <property type="entry name" value="Beta Polymerase, domain 2"/>
    <property type="match status" value="1"/>
</dbReference>
<comment type="function">
    <text evidence="2">Functions as a ribosomal silencing factor. Interacts with ribosomal protein uL14 (rplN), blocking formation of intersubunit bridge B8. Prevents association of the 30S and 50S ribosomal subunits and the formation of functional ribosomes, thus repressing translation.</text>
</comment>
<dbReference type="GO" id="GO:0042256">
    <property type="term" value="P:cytosolic ribosome assembly"/>
    <property type="evidence" value="ECO:0007669"/>
    <property type="project" value="UniProtKB-UniRule"/>
</dbReference>
<dbReference type="FunFam" id="3.30.460.10:FF:000008">
    <property type="entry name" value="Ribosomal silencing factor RsfS"/>
    <property type="match status" value="1"/>
</dbReference>
<dbReference type="AlphaFoldDB" id="A0AAU7DRB2"/>
<keyword evidence="2" id="KW-0678">Repressor</keyword>
<dbReference type="Pfam" id="PF02410">
    <property type="entry name" value="RsfS"/>
    <property type="match status" value="1"/>
</dbReference>
<comment type="subcellular location">
    <subcellularLocation>
        <location evidence="2">Cytoplasm</location>
    </subcellularLocation>
</comment>
<keyword evidence="2" id="KW-0963">Cytoplasm</keyword>
<evidence type="ECO:0000256" key="1">
    <source>
        <dbReference type="ARBA" id="ARBA00010574"/>
    </source>
</evidence>
<comment type="subunit">
    <text evidence="2">Interacts with ribosomal protein uL14 (rplN).</text>
</comment>
<evidence type="ECO:0000256" key="2">
    <source>
        <dbReference type="HAMAP-Rule" id="MF_01477"/>
    </source>
</evidence>
<dbReference type="InterPro" id="IPR004394">
    <property type="entry name" value="Iojap/RsfS/C7orf30"/>
</dbReference>
<accession>A0AAU7DRB2</accession>
<keyword evidence="2" id="KW-0810">Translation regulation</keyword>
<dbReference type="SUPFAM" id="SSF81301">
    <property type="entry name" value="Nucleotidyltransferase"/>
    <property type="match status" value="1"/>
</dbReference>
<dbReference type="GO" id="GO:0017148">
    <property type="term" value="P:negative regulation of translation"/>
    <property type="evidence" value="ECO:0007669"/>
    <property type="project" value="UniProtKB-UniRule"/>
</dbReference>
<protein>
    <recommendedName>
        <fullName evidence="2">Ribosomal silencing factor RsfS</fullName>
    </recommendedName>
</protein>
<name>A0AAU7DRB2_9MICO</name>